<evidence type="ECO:0000256" key="7">
    <source>
        <dbReference type="ARBA" id="ARBA00022989"/>
    </source>
</evidence>
<keyword evidence="13" id="KW-0808">Transferase</keyword>
<reference evidence="15 16" key="1">
    <citation type="journal article" date="2019" name="BMC Genomics">
        <title>New insights from Opisthorchis felineus genome: update on genomics of the epidemiologically important liver flukes.</title>
        <authorList>
            <person name="Ershov N.I."/>
            <person name="Mordvinov V.A."/>
            <person name="Prokhortchouk E.B."/>
            <person name="Pakharukova M.Y."/>
            <person name="Gunbin K.V."/>
            <person name="Ustyantsev K."/>
            <person name="Genaev M.A."/>
            <person name="Blinov A.G."/>
            <person name="Mazur A."/>
            <person name="Boulygina E."/>
            <person name="Tsygankova S."/>
            <person name="Khrameeva E."/>
            <person name="Chekanov N."/>
            <person name="Fan G."/>
            <person name="Xiao A."/>
            <person name="Zhang H."/>
            <person name="Xu X."/>
            <person name="Yang H."/>
            <person name="Solovyev V."/>
            <person name="Lee S.M."/>
            <person name="Liu X."/>
            <person name="Afonnikov D.A."/>
            <person name="Skryabin K.G."/>
        </authorList>
    </citation>
    <scope>NUCLEOTIDE SEQUENCE [LARGE SCALE GENOMIC DNA]</scope>
    <source>
        <strain evidence="15">AK-0245</strain>
        <tissue evidence="15">Whole organism</tissue>
    </source>
</reference>
<keyword evidence="13" id="KW-0328">Glycosyltransferase</keyword>
<dbReference type="InterPro" id="IPR035992">
    <property type="entry name" value="Ricin_B-like_lectins"/>
</dbReference>
<evidence type="ECO:0000256" key="6">
    <source>
        <dbReference type="ARBA" id="ARBA00022968"/>
    </source>
</evidence>
<keyword evidence="4 13" id="KW-0812">Transmembrane</keyword>
<evidence type="ECO:0000256" key="2">
    <source>
        <dbReference type="ARBA" id="ARBA00004323"/>
    </source>
</evidence>
<dbReference type="OrthoDB" id="6119243at2759"/>
<dbReference type="PANTHER" id="PTHR11675">
    <property type="entry name" value="N-ACETYLGALACTOSAMINYLTRANSFERASE"/>
    <property type="match status" value="1"/>
</dbReference>
<dbReference type="EC" id="2.4.1.-" evidence="13"/>
<evidence type="ECO:0000256" key="1">
    <source>
        <dbReference type="ARBA" id="ARBA00001936"/>
    </source>
</evidence>
<keyword evidence="7 13" id="KW-1133">Transmembrane helix</keyword>
<evidence type="ECO:0000313" key="16">
    <source>
        <dbReference type="Proteomes" id="UP000308267"/>
    </source>
</evidence>
<dbReference type="Gene3D" id="3.90.550.10">
    <property type="entry name" value="Spore Coat Polysaccharide Biosynthesis Protein SpsA, Chain A"/>
    <property type="match status" value="1"/>
</dbReference>
<comment type="subcellular location">
    <subcellularLocation>
        <location evidence="2 13">Golgi apparatus membrane</location>
        <topology evidence="2 13">Single-pass type II membrane protein</topology>
    </subcellularLocation>
</comment>
<proteinExistence type="inferred from homology"/>
<keyword evidence="10 13" id="KW-1015">Disulfide bond</keyword>
<sequence>MYGRNRIVIITILWVLTTFALAYFLRLVLPDIPTFSPEAPIDEHPKIMVLEHPNVQLTVTKNAQKSAARQFTVGTSGNTLLGIFSPHASEIGDYTCGALPMTVRDLPHDSLDSLHPLVPPHRSGEHSKGLGQKGVGVLVNPRLLPPHERKLYDEGWIRHAFNQYISDRISVRRYLTDVREGLCRTQKFPAKQPATAVVICFHNECWSTLLRSVHSVLDTVPENLLKEIVLVDDFSTYEYLKKPLDRYMKQLKKVKVIHTDKREGLIRARMIGMNASTAEILTFLDSHIECNKGWLEPLLDCIQKNRSTVVSPVIDRINDDTFAYEPLLLSQIQVGGFDWDMTYNWHVPPKRDLERPGAPFTPIRAPTIAGGLFSVHRDFFAYLGYYDPQMDVWGGENLELSFKTWMCGGTLQVHPCSHVGHVFRTKSPYSGKNNTGDTLRHNLVRLAEVWMDEYKGYFYERFNFKLIESFKMAICLDASADDHQPELHLLRGYPCHRLGGNQLWYWTPGKEIRRDSRCWTVDEASGFIGMAKCGGTDKQKFDYTEEGRLIYKGKCVEISDNQVNVYLAECKGTFSQLWKFSRRPLQPPTGPTLPPVYTAARQ</sequence>
<dbReference type="UniPathway" id="UPA00378"/>
<dbReference type="InterPro" id="IPR001173">
    <property type="entry name" value="Glyco_trans_2-like"/>
</dbReference>
<keyword evidence="12 13" id="KW-0464">Manganese</keyword>
<dbReference type="Proteomes" id="UP000308267">
    <property type="component" value="Unassembled WGS sequence"/>
</dbReference>
<dbReference type="PANTHER" id="PTHR11675:SF131">
    <property type="entry name" value="POLYPEPTIDE N-ACETYLGALACTOSAMINYLTRANSFERASE 9-RELATED"/>
    <property type="match status" value="1"/>
</dbReference>
<dbReference type="AlphaFoldDB" id="A0A4S2MF76"/>
<evidence type="ECO:0000256" key="12">
    <source>
        <dbReference type="ARBA" id="ARBA00023211"/>
    </source>
</evidence>
<evidence type="ECO:0000313" key="15">
    <source>
        <dbReference type="EMBL" id="TGZ75410.1"/>
    </source>
</evidence>
<evidence type="ECO:0000256" key="9">
    <source>
        <dbReference type="ARBA" id="ARBA00023136"/>
    </source>
</evidence>
<dbReference type="SUPFAM" id="SSF53448">
    <property type="entry name" value="Nucleotide-diphospho-sugar transferases"/>
    <property type="match status" value="1"/>
</dbReference>
<dbReference type="Pfam" id="PF00535">
    <property type="entry name" value="Glycos_transf_2"/>
    <property type="match status" value="1"/>
</dbReference>
<keyword evidence="16" id="KW-1185">Reference proteome</keyword>
<keyword evidence="5 13" id="KW-0430">Lectin</keyword>
<dbReference type="InterPro" id="IPR045885">
    <property type="entry name" value="GalNAc-T"/>
</dbReference>
<feature type="domain" description="Ricin B lectin" evidence="14">
    <location>
        <begin position="463"/>
        <end position="581"/>
    </location>
</feature>
<evidence type="ECO:0000256" key="11">
    <source>
        <dbReference type="ARBA" id="ARBA00023180"/>
    </source>
</evidence>
<feature type="transmembrane region" description="Helical" evidence="13">
    <location>
        <begin position="7"/>
        <end position="29"/>
    </location>
</feature>
<dbReference type="InterPro" id="IPR029044">
    <property type="entry name" value="Nucleotide-diphossugar_trans"/>
</dbReference>
<dbReference type="CDD" id="cd02510">
    <property type="entry name" value="pp-GalNAc-T"/>
    <property type="match status" value="1"/>
</dbReference>
<comment type="cofactor">
    <cofactor evidence="1 13">
        <name>Mn(2+)</name>
        <dbReference type="ChEBI" id="CHEBI:29035"/>
    </cofactor>
</comment>
<evidence type="ECO:0000256" key="3">
    <source>
        <dbReference type="ARBA" id="ARBA00005680"/>
    </source>
</evidence>
<dbReference type="PROSITE" id="PS50231">
    <property type="entry name" value="RICIN_B_LECTIN"/>
    <property type="match status" value="1"/>
</dbReference>
<dbReference type="Gene3D" id="2.80.10.50">
    <property type="match status" value="1"/>
</dbReference>
<organism evidence="15 16">
    <name type="scientific">Opisthorchis felineus</name>
    <dbReference type="NCBI Taxonomy" id="147828"/>
    <lineage>
        <taxon>Eukaryota</taxon>
        <taxon>Metazoa</taxon>
        <taxon>Spiralia</taxon>
        <taxon>Lophotrochozoa</taxon>
        <taxon>Platyhelminthes</taxon>
        <taxon>Trematoda</taxon>
        <taxon>Digenea</taxon>
        <taxon>Opisthorchiida</taxon>
        <taxon>Opisthorchiata</taxon>
        <taxon>Opisthorchiidae</taxon>
        <taxon>Opisthorchis</taxon>
    </lineage>
</organism>
<dbReference type="SUPFAM" id="SSF50370">
    <property type="entry name" value="Ricin B-like lectins"/>
    <property type="match status" value="1"/>
</dbReference>
<dbReference type="InterPro" id="IPR000772">
    <property type="entry name" value="Ricin_B_lectin"/>
</dbReference>
<evidence type="ECO:0000256" key="8">
    <source>
        <dbReference type="ARBA" id="ARBA00023034"/>
    </source>
</evidence>
<dbReference type="FunFam" id="3.90.550.10:FF:000053">
    <property type="entry name" value="Polypeptide N-acetylgalactosaminyltransferase"/>
    <property type="match status" value="1"/>
</dbReference>
<dbReference type="GO" id="GO:0030246">
    <property type="term" value="F:carbohydrate binding"/>
    <property type="evidence" value="ECO:0007669"/>
    <property type="project" value="UniProtKB-KW"/>
</dbReference>
<evidence type="ECO:0000256" key="10">
    <source>
        <dbReference type="ARBA" id="ARBA00023157"/>
    </source>
</evidence>
<evidence type="ECO:0000256" key="5">
    <source>
        <dbReference type="ARBA" id="ARBA00022734"/>
    </source>
</evidence>
<dbReference type="GO" id="GO:0004653">
    <property type="term" value="F:polypeptide N-acetylgalactosaminyltransferase activity"/>
    <property type="evidence" value="ECO:0007669"/>
    <property type="project" value="TreeGrafter"/>
</dbReference>
<gene>
    <name evidence="15" type="ORF">CRM22_000371</name>
</gene>
<evidence type="ECO:0000259" key="14">
    <source>
        <dbReference type="SMART" id="SM00458"/>
    </source>
</evidence>
<dbReference type="Pfam" id="PF00652">
    <property type="entry name" value="Ricin_B_lectin"/>
    <property type="match status" value="1"/>
</dbReference>
<comment type="pathway">
    <text evidence="13">Protein modification; protein glycosylation.</text>
</comment>
<dbReference type="GO" id="GO:0006493">
    <property type="term" value="P:protein O-linked glycosylation"/>
    <property type="evidence" value="ECO:0007669"/>
    <property type="project" value="TreeGrafter"/>
</dbReference>
<name>A0A4S2MF76_OPIFE</name>
<evidence type="ECO:0000256" key="4">
    <source>
        <dbReference type="ARBA" id="ARBA00022692"/>
    </source>
</evidence>
<evidence type="ECO:0000256" key="13">
    <source>
        <dbReference type="RuleBase" id="RU361242"/>
    </source>
</evidence>
<comment type="similarity">
    <text evidence="3 13">Belongs to the glycosyltransferase 2 family. GalNAc-T subfamily.</text>
</comment>
<protein>
    <recommendedName>
        <fullName evidence="13">Polypeptide N-acetylgalactosaminyltransferase</fullName>
        <ecNumber evidence="13">2.4.1.-</ecNumber>
    </recommendedName>
    <alternativeName>
        <fullName evidence="13">Protein-UDP acetylgalactosaminyltransferase</fullName>
    </alternativeName>
</protein>
<keyword evidence="6" id="KW-0735">Signal-anchor</keyword>
<dbReference type="SMART" id="SM00458">
    <property type="entry name" value="RICIN"/>
    <property type="match status" value="1"/>
</dbReference>
<keyword evidence="9 13" id="KW-0472">Membrane</keyword>
<comment type="caution">
    <text evidence="15">The sequence shown here is derived from an EMBL/GenBank/DDBJ whole genome shotgun (WGS) entry which is preliminary data.</text>
</comment>
<dbReference type="EMBL" id="SJOL01000719">
    <property type="protein sequence ID" value="TGZ75410.1"/>
    <property type="molecule type" value="Genomic_DNA"/>
</dbReference>
<dbReference type="GO" id="GO:0000139">
    <property type="term" value="C:Golgi membrane"/>
    <property type="evidence" value="ECO:0007669"/>
    <property type="project" value="UniProtKB-SubCell"/>
</dbReference>
<keyword evidence="8 13" id="KW-0333">Golgi apparatus</keyword>
<accession>A0A4S2MF76</accession>
<keyword evidence="11" id="KW-0325">Glycoprotein</keyword>